<dbReference type="PROSITE" id="PS50088">
    <property type="entry name" value="ANK_REPEAT"/>
    <property type="match status" value="5"/>
</dbReference>
<evidence type="ECO:0000256" key="8">
    <source>
        <dbReference type="ARBA" id="ARBA00023065"/>
    </source>
</evidence>
<feature type="transmembrane region" description="Helical" evidence="14">
    <location>
        <begin position="462"/>
        <end position="483"/>
    </location>
</feature>
<evidence type="ECO:0000256" key="3">
    <source>
        <dbReference type="ARBA" id="ARBA00022606"/>
    </source>
</evidence>
<evidence type="ECO:0000313" key="16">
    <source>
        <dbReference type="EMBL" id="CAL4093325.1"/>
    </source>
</evidence>
<comment type="subcellular location">
    <subcellularLocation>
        <location evidence="1">Membrane</location>
        <topology evidence="1">Multi-pass membrane protein</topology>
    </subcellularLocation>
</comment>
<dbReference type="SUPFAM" id="SSF48403">
    <property type="entry name" value="Ankyrin repeat"/>
    <property type="match status" value="1"/>
</dbReference>
<evidence type="ECO:0000259" key="15">
    <source>
        <dbReference type="Pfam" id="PF00520"/>
    </source>
</evidence>
<evidence type="ECO:0000256" key="5">
    <source>
        <dbReference type="ARBA" id="ARBA00022737"/>
    </source>
</evidence>
<proteinExistence type="predicted"/>
<dbReference type="InterPro" id="IPR002110">
    <property type="entry name" value="Ankyrin_rpt"/>
</dbReference>
<gene>
    <name evidence="16" type="ORF">MNOR_LOCUS14826</name>
</gene>
<dbReference type="PANTHER" id="PTHR47143">
    <property type="entry name" value="TRANSIENT RECEPTOR POTENTIAL CATION CHANNEL PROTEIN PAINLESS"/>
    <property type="match status" value="1"/>
</dbReference>
<dbReference type="Gene3D" id="1.25.40.20">
    <property type="entry name" value="Ankyrin repeat-containing domain"/>
    <property type="match status" value="2"/>
</dbReference>
<evidence type="ECO:0000256" key="7">
    <source>
        <dbReference type="ARBA" id="ARBA00023043"/>
    </source>
</evidence>
<keyword evidence="17" id="KW-1185">Reference proteome</keyword>
<name>A0AAV2QME9_MEGNR</name>
<dbReference type="InterPro" id="IPR005821">
    <property type="entry name" value="Ion_trans_dom"/>
</dbReference>
<comment type="caution">
    <text evidence="16">The sequence shown here is derived from an EMBL/GenBank/DDBJ whole genome shotgun (WGS) entry which is preliminary data.</text>
</comment>
<reference evidence="16 17" key="1">
    <citation type="submission" date="2024-05" db="EMBL/GenBank/DDBJ databases">
        <authorList>
            <person name="Wallberg A."/>
        </authorList>
    </citation>
    <scope>NUCLEOTIDE SEQUENCE [LARGE SCALE GENOMIC DNA]</scope>
</reference>
<evidence type="ECO:0000256" key="14">
    <source>
        <dbReference type="SAM" id="Phobius"/>
    </source>
</evidence>
<evidence type="ECO:0000256" key="11">
    <source>
        <dbReference type="ARBA" id="ARBA00023303"/>
    </source>
</evidence>
<feature type="transmembrane region" description="Helical" evidence="14">
    <location>
        <begin position="559"/>
        <end position="578"/>
    </location>
</feature>
<feature type="transmembrane region" description="Helical" evidence="14">
    <location>
        <begin position="622"/>
        <end position="649"/>
    </location>
</feature>
<evidence type="ECO:0000256" key="6">
    <source>
        <dbReference type="ARBA" id="ARBA00022989"/>
    </source>
</evidence>
<evidence type="ECO:0000256" key="10">
    <source>
        <dbReference type="ARBA" id="ARBA00023180"/>
    </source>
</evidence>
<protein>
    <recommendedName>
        <fullName evidence="15">Ion transport domain-containing protein</fullName>
    </recommendedName>
</protein>
<evidence type="ECO:0000256" key="13">
    <source>
        <dbReference type="SAM" id="Coils"/>
    </source>
</evidence>
<dbReference type="Proteomes" id="UP001497623">
    <property type="component" value="Unassembled WGS sequence"/>
</dbReference>
<evidence type="ECO:0000256" key="1">
    <source>
        <dbReference type="ARBA" id="ARBA00004141"/>
    </source>
</evidence>
<organism evidence="16 17">
    <name type="scientific">Meganyctiphanes norvegica</name>
    <name type="common">Northern krill</name>
    <name type="synonym">Thysanopoda norvegica</name>
    <dbReference type="NCBI Taxonomy" id="48144"/>
    <lineage>
        <taxon>Eukaryota</taxon>
        <taxon>Metazoa</taxon>
        <taxon>Ecdysozoa</taxon>
        <taxon>Arthropoda</taxon>
        <taxon>Crustacea</taxon>
        <taxon>Multicrustacea</taxon>
        <taxon>Malacostraca</taxon>
        <taxon>Eumalacostraca</taxon>
        <taxon>Eucarida</taxon>
        <taxon>Euphausiacea</taxon>
        <taxon>Euphausiidae</taxon>
        <taxon>Meganyctiphanes</taxon>
    </lineage>
</organism>
<keyword evidence="3" id="KW-0716">Sensory transduction</keyword>
<evidence type="ECO:0000256" key="2">
    <source>
        <dbReference type="ARBA" id="ARBA00022448"/>
    </source>
</evidence>
<keyword evidence="13" id="KW-0175">Coiled coil</keyword>
<feature type="repeat" description="ANK" evidence="12">
    <location>
        <begin position="31"/>
        <end position="63"/>
    </location>
</feature>
<feature type="transmembrane region" description="Helical" evidence="14">
    <location>
        <begin position="489"/>
        <end position="508"/>
    </location>
</feature>
<dbReference type="Pfam" id="PF12796">
    <property type="entry name" value="Ank_2"/>
    <property type="match status" value="2"/>
</dbReference>
<dbReference type="GO" id="GO:0034703">
    <property type="term" value="C:cation channel complex"/>
    <property type="evidence" value="ECO:0007669"/>
    <property type="project" value="UniProtKB-ARBA"/>
</dbReference>
<keyword evidence="10" id="KW-0325">Glycoprotein</keyword>
<feature type="domain" description="Ion transport" evidence="15">
    <location>
        <begin position="421"/>
        <end position="654"/>
    </location>
</feature>
<dbReference type="SMART" id="SM00248">
    <property type="entry name" value="ANK"/>
    <property type="match status" value="7"/>
</dbReference>
<keyword evidence="11" id="KW-0407">Ion channel</keyword>
<feature type="repeat" description="ANK" evidence="12">
    <location>
        <begin position="177"/>
        <end position="222"/>
    </location>
</feature>
<keyword evidence="2" id="KW-0813">Transport</keyword>
<dbReference type="PANTHER" id="PTHR47143:SF1">
    <property type="entry name" value="ION_TRANS DOMAIN-CONTAINING PROTEIN"/>
    <property type="match status" value="1"/>
</dbReference>
<dbReference type="Pfam" id="PF00520">
    <property type="entry name" value="Ion_trans"/>
    <property type="match status" value="1"/>
</dbReference>
<dbReference type="InterPro" id="IPR052076">
    <property type="entry name" value="TRP_cation_channel"/>
</dbReference>
<feature type="transmembrane region" description="Helical" evidence="14">
    <location>
        <begin position="520"/>
        <end position="539"/>
    </location>
</feature>
<evidence type="ECO:0000256" key="9">
    <source>
        <dbReference type="ARBA" id="ARBA00023136"/>
    </source>
</evidence>
<keyword evidence="6 14" id="KW-1133">Transmembrane helix</keyword>
<keyword evidence="8" id="KW-0406">Ion transport</keyword>
<evidence type="ECO:0000256" key="4">
    <source>
        <dbReference type="ARBA" id="ARBA00022692"/>
    </source>
</evidence>
<sequence length="801" mass="91704">MLAPNVLQENLESLEKEIVQNPNLVNQERFNGHALVHIATKAKKLGSLQTLLRNGAKVSLLDPFGETALHNAVTERWQEGIQELLQHGASPDKFSEPKSFFFNVKEVFPQTALHIAVRKGDNPSTALLLRQSSDLSLCDGLQQTILHMAAEAHSMKLLTRFLHDPSCQRMISQKDSKGNSVLHAAIQKNIIEEEQEDELENNILKIVELIIENGIDVNVTNLAGESPVYLAAQNCLPKVAKKLLKSDADLTLITNLKNSVLHAACEANSYDCLKMFLETGKVNHLITKRNEKGKDPFHIAIDSSSTQCCESLLYNGDYLGYKDSDGKTRCSLILEKIPNALELLNRVFDHHVYISQKSQDDPNFGIEFDYSAILRQHTEGLQCSLIPTLTAPQFNPLLKHPLIESFLFLKWNRLKCIYYSYVFLYFIFLIMHSYFVFYTFGPNTINWNEEYTKLKVIRTIHIILYMFLLLPGIVMVLWNTSFFKERETYLIIISTLVSAFVVFSPNIFNENPSILIEKPIASLSAFLSWGEFMLLLGKFPRFGTYISMLSNVAKSTVKVLIGFSSLLVGSALSFSILYRDQNVFSSFMHSMVKILLMMLGEYEYDAMPNSEDDAKEHKNLNMYIGSILLIFFLFIVSILMTNLFIGVAVHDIGDLLRHGRIERLYQQAQYIISYENLLKFFLKHNWGNIARVLAKVGQIPIKPKLYPNRHDHTFKSILPKPTIKDAIEIKNIKNRKEETIESNKETKIMKNLSIYYMTNRKQHKILLDRLDNLENSLKSNMQNLTKIISNLEQRFTLNEPR</sequence>
<feature type="transmembrane region" description="Helical" evidence="14">
    <location>
        <begin position="418"/>
        <end position="441"/>
    </location>
</feature>
<keyword evidence="7 12" id="KW-0040">ANK repeat</keyword>
<feature type="coiled-coil region" evidence="13">
    <location>
        <begin position="767"/>
        <end position="794"/>
    </location>
</feature>
<evidence type="ECO:0000313" key="17">
    <source>
        <dbReference type="Proteomes" id="UP001497623"/>
    </source>
</evidence>
<dbReference type="EMBL" id="CAXKWB010009058">
    <property type="protein sequence ID" value="CAL4093325.1"/>
    <property type="molecule type" value="Genomic_DNA"/>
</dbReference>
<accession>A0AAV2QME9</accession>
<feature type="repeat" description="ANK" evidence="12">
    <location>
        <begin position="223"/>
        <end position="255"/>
    </location>
</feature>
<evidence type="ECO:0000256" key="12">
    <source>
        <dbReference type="PROSITE-ProRule" id="PRU00023"/>
    </source>
</evidence>
<dbReference type="InterPro" id="IPR036770">
    <property type="entry name" value="Ankyrin_rpt-contain_sf"/>
</dbReference>
<feature type="repeat" description="ANK" evidence="12">
    <location>
        <begin position="64"/>
        <end position="96"/>
    </location>
</feature>
<dbReference type="GO" id="GO:0005216">
    <property type="term" value="F:monoatomic ion channel activity"/>
    <property type="evidence" value="ECO:0007669"/>
    <property type="project" value="InterPro"/>
</dbReference>
<feature type="repeat" description="ANK" evidence="12">
    <location>
        <begin position="108"/>
        <end position="140"/>
    </location>
</feature>
<keyword evidence="4 14" id="KW-0812">Transmembrane</keyword>
<keyword evidence="5" id="KW-0677">Repeat</keyword>
<dbReference type="AlphaFoldDB" id="A0AAV2QME9"/>
<keyword evidence="9 14" id="KW-0472">Membrane</keyword>